<organism evidence="6 7">
    <name type="scientific">Cryptococcus depauperatus CBS 7841</name>
    <dbReference type="NCBI Taxonomy" id="1295531"/>
    <lineage>
        <taxon>Eukaryota</taxon>
        <taxon>Fungi</taxon>
        <taxon>Dikarya</taxon>
        <taxon>Basidiomycota</taxon>
        <taxon>Agaricomycotina</taxon>
        <taxon>Tremellomycetes</taxon>
        <taxon>Tremellales</taxon>
        <taxon>Cryptococcaceae</taxon>
        <taxon>Cryptococcus</taxon>
    </lineage>
</organism>
<keyword evidence="3" id="KW-0012">Acyltransferase</keyword>
<reference evidence="6" key="3">
    <citation type="submission" date="2024-01" db="EMBL/GenBank/DDBJ databases">
        <authorList>
            <person name="Coelho M.A."/>
            <person name="David-Palma M."/>
            <person name="Shea T."/>
            <person name="Sun S."/>
            <person name="Cuomo C.A."/>
            <person name="Heitman J."/>
        </authorList>
    </citation>
    <scope>NUCLEOTIDE SEQUENCE</scope>
    <source>
        <strain evidence="6">CBS 7841</strain>
    </source>
</reference>
<dbReference type="Proteomes" id="UP000094043">
    <property type="component" value="Chromosome 1"/>
</dbReference>
<keyword evidence="7" id="KW-1185">Reference proteome</keyword>
<evidence type="ECO:0000313" key="6">
    <source>
        <dbReference type="EMBL" id="WVN86007.1"/>
    </source>
</evidence>
<keyword evidence="2" id="KW-0808">Transferase</keyword>
<feature type="domain" description="N-acetyltransferase" evidence="5">
    <location>
        <begin position="14"/>
        <end position="164"/>
    </location>
</feature>
<protein>
    <recommendedName>
        <fullName evidence="4">N-acetyltransferase 9-like protein</fullName>
    </recommendedName>
</protein>
<evidence type="ECO:0000256" key="4">
    <source>
        <dbReference type="ARBA" id="ARBA00069551"/>
    </source>
</evidence>
<evidence type="ECO:0000313" key="7">
    <source>
        <dbReference type="Proteomes" id="UP000094043"/>
    </source>
</evidence>
<dbReference type="PANTHER" id="PTHR13256">
    <property type="entry name" value="N-ACETYLTRANSFERASE 9"/>
    <property type="match status" value="1"/>
</dbReference>
<dbReference type="Gene3D" id="3.40.630.30">
    <property type="match status" value="1"/>
</dbReference>
<evidence type="ECO:0000256" key="1">
    <source>
        <dbReference type="ARBA" id="ARBA00009342"/>
    </source>
</evidence>
<dbReference type="KEGG" id="cdep:91085379"/>
<dbReference type="InterPro" id="IPR016181">
    <property type="entry name" value="Acyl_CoA_acyltransferase"/>
</dbReference>
<gene>
    <name evidence="6" type="ORF">L203_101165</name>
</gene>
<reference evidence="6" key="2">
    <citation type="journal article" date="2022" name="Elife">
        <title>Obligate sexual reproduction of a homothallic fungus closely related to the Cryptococcus pathogenic species complex.</title>
        <authorList>
            <person name="Passer A.R."/>
            <person name="Clancey S.A."/>
            <person name="Shea T."/>
            <person name="David-Palma M."/>
            <person name="Averette A.F."/>
            <person name="Boekhout T."/>
            <person name="Porcel B.M."/>
            <person name="Nowrousian M."/>
            <person name="Cuomo C.A."/>
            <person name="Sun S."/>
            <person name="Heitman J."/>
            <person name="Coelho M.A."/>
        </authorList>
    </citation>
    <scope>NUCLEOTIDE SEQUENCE</scope>
    <source>
        <strain evidence="6">CBS 7841</strain>
    </source>
</reference>
<evidence type="ECO:0000256" key="2">
    <source>
        <dbReference type="ARBA" id="ARBA00022679"/>
    </source>
</evidence>
<dbReference type="Pfam" id="PF13302">
    <property type="entry name" value="Acetyltransf_3"/>
    <property type="match status" value="1"/>
</dbReference>
<evidence type="ECO:0000256" key="3">
    <source>
        <dbReference type="ARBA" id="ARBA00023315"/>
    </source>
</evidence>
<sequence length="219" mass="25266">MKLNENTVLFGNNVILIPYRAEHVLTYHEWMRSPELLELTASEPLSLEEEYEMQRKWHQDEDKLTFILLVRPLSTTTILSPSQLKRCRMMGDVNLFLPDGKNGEGECEIMIASPQDRRKGFAVEALSLFLKYLTITLPLPPSQLIARIGSTNLPSVQLFRKLGFGIVKHVKVFNEVELRWGVEDAKGLENELELQDVTPIKWWEQSLEDRVGVYDEPEV</sequence>
<dbReference type="SUPFAM" id="SSF55729">
    <property type="entry name" value="Acyl-CoA N-acyltransferases (Nat)"/>
    <property type="match status" value="1"/>
</dbReference>
<dbReference type="InterPro" id="IPR039135">
    <property type="entry name" value="NAT9-like"/>
</dbReference>
<dbReference type="GO" id="GO:0008080">
    <property type="term" value="F:N-acetyltransferase activity"/>
    <property type="evidence" value="ECO:0007669"/>
    <property type="project" value="InterPro"/>
</dbReference>
<dbReference type="FunFam" id="3.40.630.30:FF:000248">
    <property type="entry name" value="N-acetyltransferase 9-like protein"/>
    <property type="match status" value="1"/>
</dbReference>
<evidence type="ECO:0000259" key="5">
    <source>
        <dbReference type="Pfam" id="PF13302"/>
    </source>
</evidence>
<accession>A0AAJ8JPF5</accession>
<proteinExistence type="inferred from homology"/>
<dbReference type="GeneID" id="91085379"/>
<dbReference type="PANTHER" id="PTHR13256:SF16">
    <property type="entry name" value="ALPHA_BETA-TUBULIN-N-ACETYLTRANSFERASE 9"/>
    <property type="match status" value="1"/>
</dbReference>
<dbReference type="EMBL" id="CP143784">
    <property type="protein sequence ID" value="WVN86007.1"/>
    <property type="molecule type" value="Genomic_DNA"/>
</dbReference>
<name>A0AAJ8JPF5_9TREE</name>
<comment type="similarity">
    <text evidence="1">Belongs to the acetyltransferase family. GNAT subfamily.</text>
</comment>
<dbReference type="InterPro" id="IPR000182">
    <property type="entry name" value="GNAT_dom"/>
</dbReference>
<dbReference type="AlphaFoldDB" id="A0AAJ8JPF5"/>
<reference evidence="6" key="1">
    <citation type="submission" date="2016-06" db="EMBL/GenBank/DDBJ databases">
        <authorList>
            <person name="Cuomo C."/>
            <person name="Litvintseva A."/>
            <person name="Heitman J."/>
            <person name="Chen Y."/>
            <person name="Sun S."/>
            <person name="Springer D."/>
            <person name="Dromer F."/>
            <person name="Young S."/>
            <person name="Zeng Q."/>
            <person name="Chapman S."/>
            <person name="Gujja S."/>
            <person name="Saif S."/>
            <person name="Birren B."/>
        </authorList>
    </citation>
    <scope>NUCLEOTIDE SEQUENCE</scope>
    <source>
        <strain evidence="6">CBS 7841</strain>
    </source>
</reference>
<dbReference type="RefSeq" id="XP_066066707.1">
    <property type="nucleotide sequence ID" value="XM_066210610.1"/>
</dbReference>